<feature type="compositionally biased region" description="Pro residues" evidence="1">
    <location>
        <begin position="40"/>
        <end position="49"/>
    </location>
</feature>
<dbReference type="Proteomes" id="UP000694851">
    <property type="component" value="Unplaced"/>
</dbReference>
<feature type="region of interest" description="Disordered" evidence="1">
    <location>
        <begin position="1"/>
        <end position="102"/>
    </location>
</feature>
<proteinExistence type="predicted"/>
<evidence type="ECO:0000313" key="3">
    <source>
        <dbReference type="RefSeq" id="XP_019495257.1"/>
    </source>
</evidence>
<protein>
    <submittedName>
        <fullName evidence="3">Uncharacterized protein LOC109381242</fullName>
    </submittedName>
</protein>
<dbReference type="GeneID" id="109381242"/>
<evidence type="ECO:0000256" key="1">
    <source>
        <dbReference type="SAM" id="MobiDB-lite"/>
    </source>
</evidence>
<dbReference type="KEGG" id="hai:109381242"/>
<sequence length="214" mass="22678">MVFDITGRLRVWRPSSPGDPPCVGGRPQPGAAGARRRPPHPQPAGPLPPWSRGCPTAPSRACPSRLAQRRGLRGPDTAQAPRRSQPLARRSRSPLALGRRRSTAAASLLKPRFCLDQWSSQLKNFIFVPALQPGRSSDDTAFTRGMENADWSAAECCFPAVGTTAPPSALPSTSCPIGDVPGATRGLKSHADNGGAQGILISRAYCTRPGFSIP</sequence>
<reference evidence="3" key="1">
    <citation type="submission" date="2025-08" db="UniProtKB">
        <authorList>
            <consortium name="RefSeq"/>
        </authorList>
    </citation>
    <scope>IDENTIFICATION</scope>
    <source>
        <tissue evidence="3">Muscle</tissue>
    </source>
</reference>
<dbReference type="AlphaFoldDB" id="A0A8B7R3P0"/>
<gene>
    <name evidence="3" type="primary">LOC109381242</name>
</gene>
<evidence type="ECO:0000313" key="2">
    <source>
        <dbReference type="Proteomes" id="UP000694851"/>
    </source>
</evidence>
<accession>A0A8B7R3P0</accession>
<keyword evidence="2" id="KW-1185">Reference proteome</keyword>
<name>A0A8B7R3P0_HIPAR</name>
<organism evidence="2 3">
    <name type="scientific">Hipposideros armiger</name>
    <name type="common">Great Himalayan leaf-nosed bat</name>
    <dbReference type="NCBI Taxonomy" id="186990"/>
    <lineage>
        <taxon>Eukaryota</taxon>
        <taxon>Metazoa</taxon>
        <taxon>Chordata</taxon>
        <taxon>Craniata</taxon>
        <taxon>Vertebrata</taxon>
        <taxon>Euteleostomi</taxon>
        <taxon>Mammalia</taxon>
        <taxon>Eutheria</taxon>
        <taxon>Laurasiatheria</taxon>
        <taxon>Chiroptera</taxon>
        <taxon>Yinpterochiroptera</taxon>
        <taxon>Rhinolophoidea</taxon>
        <taxon>Hipposideridae</taxon>
        <taxon>Hipposideros</taxon>
    </lineage>
</organism>
<dbReference type="RefSeq" id="XP_019495257.1">
    <property type="nucleotide sequence ID" value="XM_019639712.1"/>
</dbReference>
<feature type="compositionally biased region" description="Low complexity" evidence="1">
    <location>
        <begin position="24"/>
        <end position="33"/>
    </location>
</feature>